<dbReference type="OrthoDB" id="6401766at2"/>
<dbReference type="AlphaFoldDB" id="A0A3A6U589"/>
<evidence type="ECO:0000313" key="2">
    <source>
        <dbReference type="Proteomes" id="UP000273022"/>
    </source>
</evidence>
<name>A0A3A6U589_9GAMM</name>
<gene>
    <name evidence="1" type="ORF">D5R81_11500</name>
</gene>
<reference evidence="1 2" key="1">
    <citation type="submission" date="2018-09" db="EMBL/GenBank/DDBJ databases">
        <title>Phylogeny of the Shewanellaceae, and recommendation for two new genera, Pseudoshewanella and Parashewanella.</title>
        <authorList>
            <person name="Wang G."/>
        </authorList>
    </citation>
    <scope>NUCLEOTIDE SEQUENCE [LARGE SCALE GENOMIC DNA]</scope>
    <source>
        <strain evidence="1 2">KCTC 22492</strain>
    </source>
</reference>
<comment type="caution">
    <text evidence="1">The sequence shown here is derived from an EMBL/GenBank/DDBJ whole genome shotgun (WGS) entry which is preliminary data.</text>
</comment>
<dbReference type="EMBL" id="QYYH01000067">
    <property type="protein sequence ID" value="RJY13196.1"/>
    <property type="molecule type" value="Genomic_DNA"/>
</dbReference>
<dbReference type="Proteomes" id="UP000273022">
    <property type="component" value="Unassembled WGS sequence"/>
</dbReference>
<organism evidence="1 2">
    <name type="scientific">Parashewanella spongiae</name>
    <dbReference type="NCBI Taxonomy" id="342950"/>
    <lineage>
        <taxon>Bacteria</taxon>
        <taxon>Pseudomonadati</taxon>
        <taxon>Pseudomonadota</taxon>
        <taxon>Gammaproteobacteria</taxon>
        <taxon>Alteromonadales</taxon>
        <taxon>Shewanellaceae</taxon>
        <taxon>Parashewanella</taxon>
    </lineage>
</organism>
<evidence type="ECO:0000313" key="1">
    <source>
        <dbReference type="EMBL" id="RJY13196.1"/>
    </source>
</evidence>
<keyword evidence="2" id="KW-1185">Reference proteome</keyword>
<dbReference type="RefSeq" id="WP_121853783.1">
    <property type="nucleotide sequence ID" value="NZ_CP037952.1"/>
</dbReference>
<proteinExistence type="predicted"/>
<protein>
    <submittedName>
        <fullName evidence="1">Uncharacterized protein</fullName>
    </submittedName>
</protein>
<accession>A0A3A6U589</accession>
<sequence length="200" mass="22662">MPRLPASADNIDVREGSVIKREPLSDFLQRFKVSGINRIPKNEFDTIPQLLSVKTHLAHQLSAKARMFIRFTLEKNKAAEMNKHYLVLPIIKSGVDLPEQAYVAPILSTEHAMIYRAVKVMNNVSYAQVTELATMDELDFNHCVATINDVSSLQQDILKRYQQSRPFLTEQQIVNLGVGIVWLSLVGFVDSKTDHIVMLD</sequence>